<sequence length="253" mass="28761">MQSEHSSKWELAMEDEMNSLMSNSTWELVELPKGEKALHNKWVYGIKEEADGSKRYKARLVVKGFQQKQGSCAQEVYKFKKQLSKQFEMKDLGEAKQILDFAHAVGVVSRDMSNPGKQYWEAVKWIFKYLRGSTKIVFDLLQIGAKRKVEVECNFEPPPRDSRYKNSNSRRVVCMFDFGSSSKARGIESLPQLAIKELQSVCLSSQKGAFSSGLEAQERKGADHKAKNDILRLSLHFQARLGGFGFSVVAHKQ</sequence>
<evidence type="ECO:0000313" key="3">
    <source>
        <dbReference type="Proteomes" id="UP000233551"/>
    </source>
</evidence>
<name>A0A2I0I9S7_PUNGR</name>
<protein>
    <recommendedName>
        <fullName evidence="1">Reverse transcriptase Ty1/copia-type domain-containing protein</fullName>
    </recommendedName>
</protein>
<dbReference type="EMBL" id="PGOL01003525">
    <property type="protein sequence ID" value="PKI40573.1"/>
    <property type="molecule type" value="Genomic_DNA"/>
</dbReference>
<dbReference type="Proteomes" id="UP000233551">
    <property type="component" value="Unassembled WGS sequence"/>
</dbReference>
<organism evidence="2 3">
    <name type="scientific">Punica granatum</name>
    <name type="common">Pomegranate</name>
    <dbReference type="NCBI Taxonomy" id="22663"/>
    <lineage>
        <taxon>Eukaryota</taxon>
        <taxon>Viridiplantae</taxon>
        <taxon>Streptophyta</taxon>
        <taxon>Embryophyta</taxon>
        <taxon>Tracheophyta</taxon>
        <taxon>Spermatophyta</taxon>
        <taxon>Magnoliopsida</taxon>
        <taxon>eudicotyledons</taxon>
        <taxon>Gunneridae</taxon>
        <taxon>Pentapetalae</taxon>
        <taxon>rosids</taxon>
        <taxon>malvids</taxon>
        <taxon>Myrtales</taxon>
        <taxon>Lythraceae</taxon>
        <taxon>Punica</taxon>
    </lineage>
</organism>
<keyword evidence="3" id="KW-1185">Reference proteome</keyword>
<accession>A0A2I0I9S7</accession>
<evidence type="ECO:0000313" key="2">
    <source>
        <dbReference type="EMBL" id="PKI40573.1"/>
    </source>
</evidence>
<feature type="domain" description="Reverse transcriptase Ty1/copia-type" evidence="1">
    <location>
        <begin position="23"/>
        <end position="71"/>
    </location>
</feature>
<dbReference type="Pfam" id="PF07727">
    <property type="entry name" value="RVT_2"/>
    <property type="match status" value="1"/>
</dbReference>
<dbReference type="AlphaFoldDB" id="A0A2I0I9S7"/>
<evidence type="ECO:0000259" key="1">
    <source>
        <dbReference type="Pfam" id="PF07727"/>
    </source>
</evidence>
<proteinExistence type="predicted"/>
<dbReference type="InterPro" id="IPR013103">
    <property type="entry name" value="RVT_2"/>
</dbReference>
<reference evidence="2 3" key="1">
    <citation type="submission" date="2017-11" db="EMBL/GenBank/DDBJ databases">
        <title>De-novo sequencing of pomegranate (Punica granatum L.) genome.</title>
        <authorList>
            <person name="Akparov Z."/>
            <person name="Amiraslanov A."/>
            <person name="Hajiyeva S."/>
            <person name="Abbasov M."/>
            <person name="Kaur K."/>
            <person name="Hamwieh A."/>
            <person name="Solovyev V."/>
            <person name="Salamov A."/>
            <person name="Braich B."/>
            <person name="Kosarev P."/>
            <person name="Mahmoud A."/>
            <person name="Hajiyev E."/>
            <person name="Babayeva S."/>
            <person name="Izzatullayeva V."/>
            <person name="Mammadov A."/>
            <person name="Mammadov A."/>
            <person name="Sharifova S."/>
            <person name="Ojaghi J."/>
            <person name="Eynullazada K."/>
            <person name="Bayramov B."/>
            <person name="Abdulazimova A."/>
            <person name="Shahmuradov I."/>
        </authorList>
    </citation>
    <scope>NUCLEOTIDE SEQUENCE [LARGE SCALE GENOMIC DNA]</scope>
    <source>
        <strain evidence="3">cv. AG2017</strain>
        <tissue evidence="2">Leaf</tissue>
    </source>
</reference>
<gene>
    <name evidence="2" type="ORF">CRG98_039035</name>
</gene>
<comment type="caution">
    <text evidence="2">The sequence shown here is derived from an EMBL/GenBank/DDBJ whole genome shotgun (WGS) entry which is preliminary data.</text>
</comment>
<dbReference type="STRING" id="22663.A0A2I0I9S7"/>